<reference evidence="2 3" key="1">
    <citation type="submission" date="2019-06" db="EMBL/GenBank/DDBJ databases">
        <authorList>
            <person name="Broberg M."/>
        </authorList>
    </citation>
    <scope>NUCLEOTIDE SEQUENCE [LARGE SCALE GENOMIC DNA]</scope>
</reference>
<evidence type="ECO:0000313" key="2">
    <source>
        <dbReference type="EMBL" id="VUC27930.1"/>
    </source>
</evidence>
<evidence type="ECO:0000256" key="1">
    <source>
        <dbReference type="SAM" id="Phobius"/>
    </source>
</evidence>
<name>A0ABY6U9Z8_BIOOC</name>
<organism evidence="2 3">
    <name type="scientific">Bionectria ochroleuca</name>
    <name type="common">Gliocladium roseum</name>
    <dbReference type="NCBI Taxonomy" id="29856"/>
    <lineage>
        <taxon>Eukaryota</taxon>
        <taxon>Fungi</taxon>
        <taxon>Dikarya</taxon>
        <taxon>Ascomycota</taxon>
        <taxon>Pezizomycotina</taxon>
        <taxon>Sordariomycetes</taxon>
        <taxon>Hypocreomycetidae</taxon>
        <taxon>Hypocreales</taxon>
        <taxon>Bionectriaceae</taxon>
        <taxon>Clonostachys</taxon>
    </lineage>
</organism>
<gene>
    <name evidence="2" type="ORF">CLO192961_LOCUS222465</name>
</gene>
<keyword evidence="1" id="KW-0472">Membrane</keyword>
<protein>
    <recommendedName>
        <fullName evidence="4">LITAF domain-containing protein</fullName>
    </recommendedName>
</protein>
<evidence type="ECO:0000313" key="3">
    <source>
        <dbReference type="Proteomes" id="UP000766486"/>
    </source>
</evidence>
<keyword evidence="1" id="KW-1133">Transmembrane helix</keyword>
<keyword evidence="3" id="KW-1185">Reference proteome</keyword>
<proteinExistence type="predicted"/>
<feature type="transmembrane region" description="Helical" evidence="1">
    <location>
        <begin position="44"/>
        <end position="63"/>
    </location>
</feature>
<dbReference type="Proteomes" id="UP000766486">
    <property type="component" value="Unassembled WGS sequence"/>
</dbReference>
<sequence length="361" mass="39734">MASPTRKDAQVVSVDNPVTRCPACGHQGGPHVVSVASTSSGLNIFVFCLFMAVCACCLLGGGMDSSLAFFCQRCGLRLVSERNIHSRVTYDPSDLTPNEGTSDKRGAVPGAHVVKSPVGLPVAVDKDWIINAGRRFTNMRPLKKLDIEKGRYKIPCSFTSLTPEFPASYTIEMPGMAPEQPADKKELQYLQSDKCSWNRHQPGPHFQVFMQCKGIKSLEVAQVHLRGGTLWGVDIKMPGGEGAGRKTWNTYQMQAADEIAWSISGAGVVWHSSQGVLLWNLRKIDSDGDGAKGRILCLLDAYDRLVAVIWKTKRPDGNGKMWELRIYIDISGEFLDEIIASYVAVRVQAERIVQEHIHDSS</sequence>
<evidence type="ECO:0008006" key="4">
    <source>
        <dbReference type="Google" id="ProtNLM"/>
    </source>
</evidence>
<keyword evidence="1" id="KW-0812">Transmembrane</keyword>
<dbReference type="EMBL" id="CABFNS010000777">
    <property type="protein sequence ID" value="VUC27930.1"/>
    <property type="molecule type" value="Genomic_DNA"/>
</dbReference>
<accession>A0ABY6U9Z8</accession>
<comment type="caution">
    <text evidence="2">The sequence shown here is derived from an EMBL/GenBank/DDBJ whole genome shotgun (WGS) entry which is preliminary data.</text>
</comment>